<name>A0ABY4JR91_9BACI</name>
<dbReference type="EMBL" id="CP096034">
    <property type="protein sequence ID" value="UPM56371.1"/>
    <property type="molecule type" value="Genomic_DNA"/>
</dbReference>
<proteinExistence type="predicted"/>
<organism evidence="1 2">
    <name type="scientific">Gottfriedia acidiceleris</name>
    <dbReference type="NCBI Taxonomy" id="371036"/>
    <lineage>
        <taxon>Bacteria</taxon>
        <taxon>Bacillati</taxon>
        <taxon>Bacillota</taxon>
        <taxon>Bacilli</taxon>
        <taxon>Bacillales</taxon>
        <taxon>Bacillaceae</taxon>
        <taxon>Gottfriedia</taxon>
    </lineage>
</organism>
<keyword evidence="2" id="KW-1185">Reference proteome</keyword>
<dbReference type="Gene3D" id="3.40.630.30">
    <property type="match status" value="1"/>
</dbReference>
<evidence type="ECO:0000313" key="1">
    <source>
        <dbReference type="EMBL" id="UPM56371.1"/>
    </source>
</evidence>
<dbReference type="Proteomes" id="UP000830639">
    <property type="component" value="Chromosome"/>
</dbReference>
<reference evidence="1 2" key="1">
    <citation type="submission" date="2022-04" db="EMBL/GenBank/DDBJ databases">
        <title>Mechanism of arsenic methylation and mitigation arsenic toxicity by Bacillus sp. LH14 from an Arsenic-Contaminated Paddy Soil.</title>
        <authorList>
            <person name="Wang D."/>
        </authorList>
    </citation>
    <scope>NUCLEOTIDE SEQUENCE [LARGE SCALE GENOMIC DNA]</scope>
    <source>
        <strain evidence="1 2">LH14</strain>
    </source>
</reference>
<protein>
    <recommendedName>
        <fullName evidence="3">N-acetyltransferase domain-containing protein</fullName>
    </recommendedName>
</protein>
<accession>A0ABY4JR91</accession>
<dbReference type="SUPFAM" id="SSF55729">
    <property type="entry name" value="Acyl-CoA N-acyltransferases (Nat)"/>
    <property type="match status" value="1"/>
</dbReference>
<evidence type="ECO:0000313" key="2">
    <source>
        <dbReference type="Proteomes" id="UP000830639"/>
    </source>
</evidence>
<evidence type="ECO:0008006" key="3">
    <source>
        <dbReference type="Google" id="ProtNLM"/>
    </source>
</evidence>
<dbReference type="RefSeq" id="WP_248269275.1">
    <property type="nucleotide sequence ID" value="NZ_CP096034.1"/>
</dbReference>
<dbReference type="InterPro" id="IPR016181">
    <property type="entry name" value="Acyl_CoA_acyltransferase"/>
</dbReference>
<sequence>MNYIEKKLLAKFEYQKSLVPEREFVGFKTTKKAEIVLLSKIEKDDFLFLTITSYQNDNFRDFQSSISIFTESLTNEIYSYINDIQILDNEDVSKGYGSLFLEFIINWSKIRGIKTIKGHAVAHNNEEKIRQNNFYTKYGFSFDEKRMIELNLN</sequence>
<gene>
    <name evidence="1" type="ORF">MY490_11260</name>
</gene>